<evidence type="ECO:0000313" key="1">
    <source>
        <dbReference type="EMBL" id="SFS03987.1"/>
    </source>
</evidence>
<proteinExistence type="predicted"/>
<keyword evidence="2" id="KW-1185">Reference proteome</keyword>
<protein>
    <submittedName>
        <fullName evidence="1">Uncharacterized protein</fullName>
    </submittedName>
</protein>
<name>A0A1I6LKC5_9SPHN</name>
<organism evidence="1 2">
    <name type="scientific">Sphingomonas jatrophae</name>
    <dbReference type="NCBI Taxonomy" id="1166337"/>
    <lineage>
        <taxon>Bacteria</taxon>
        <taxon>Pseudomonadati</taxon>
        <taxon>Pseudomonadota</taxon>
        <taxon>Alphaproteobacteria</taxon>
        <taxon>Sphingomonadales</taxon>
        <taxon>Sphingomonadaceae</taxon>
        <taxon>Sphingomonas</taxon>
    </lineage>
</organism>
<dbReference type="STRING" id="1166337.SAMN05192580_2860"/>
<dbReference type="RefSeq" id="WP_093315626.1">
    <property type="nucleotide sequence ID" value="NZ_FOZG01000002.1"/>
</dbReference>
<reference evidence="1 2" key="1">
    <citation type="submission" date="2016-10" db="EMBL/GenBank/DDBJ databases">
        <authorList>
            <person name="de Groot N.N."/>
        </authorList>
    </citation>
    <scope>NUCLEOTIDE SEQUENCE [LARGE SCALE GENOMIC DNA]</scope>
    <source>
        <strain evidence="1 2">S5-249</strain>
    </source>
</reference>
<accession>A0A1I6LKC5</accession>
<gene>
    <name evidence="1" type="ORF">SAMN05192580_2860</name>
</gene>
<evidence type="ECO:0000313" key="2">
    <source>
        <dbReference type="Proteomes" id="UP000198824"/>
    </source>
</evidence>
<dbReference type="AlphaFoldDB" id="A0A1I6LKC5"/>
<dbReference type="Proteomes" id="UP000198824">
    <property type="component" value="Unassembled WGS sequence"/>
</dbReference>
<sequence length="328" mass="34344">MPAEWVWEAGVGETRAALIDDDAILAARIERDGALREGTVCRGRLLRMLPETNRAVVRLDGGEEVLLRPAPRLSEGAAISVVITREPIPEEGRLRPAHARLAEQGAAAAAAPTLAERLGAGGVPVRRLLSHQPDALEAAGWSELLDEAASGAIAFTGGLLRLSLTPAMTLFDVDGQLGADALAVAGARAAAVAIRRLDIGGSIGVDLPTVAKPARAAAAAAVDAILPQPFERTAVNGFGFLQIVRPRSRASIPELVRGNPALSAALALLRRAEREPLHGRRTLVAASAVLARIMPEWQAELARRLGTDIGLRADADLPISGGYVEPAR</sequence>
<dbReference type="OrthoDB" id="7403919at2"/>
<dbReference type="EMBL" id="FOZG01000002">
    <property type="protein sequence ID" value="SFS03987.1"/>
    <property type="molecule type" value="Genomic_DNA"/>
</dbReference>